<comment type="caution">
    <text evidence="1">The sequence shown here is derived from an EMBL/GenBank/DDBJ whole genome shotgun (WGS) entry which is preliminary data.</text>
</comment>
<accession>A0A2P8GFU3</accession>
<reference evidence="1 2" key="1">
    <citation type="submission" date="2018-03" db="EMBL/GenBank/DDBJ databases">
        <title>Genomic Encyclopedia of Archaeal and Bacterial Type Strains, Phase II (KMG-II): from individual species to whole genera.</title>
        <authorList>
            <person name="Goeker M."/>
        </authorList>
    </citation>
    <scope>NUCLEOTIDE SEQUENCE [LARGE SCALE GENOMIC DNA]</scope>
    <source>
        <strain evidence="1 2">DSM 29057</strain>
    </source>
</reference>
<protein>
    <recommendedName>
        <fullName evidence="3">YD repeat-containing protein</fullName>
    </recommendedName>
</protein>
<dbReference type="Proteomes" id="UP000241964">
    <property type="component" value="Unassembled WGS sequence"/>
</dbReference>
<name>A0A2P8GFU3_9BACT</name>
<dbReference type="EMBL" id="PYAS01000002">
    <property type="protein sequence ID" value="PSL32849.1"/>
    <property type="molecule type" value="Genomic_DNA"/>
</dbReference>
<evidence type="ECO:0000313" key="1">
    <source>
        <dbReference type="EMBL" id="PSL32849.1"/>
    </source>
</evidence>
<organism evidence="1 2">
    <name type="scientific">Dyadobacter jiangsuensis</name>
    <dbReference type="NCBI Taxonomy" id="1591085"/>
    <lineage>
        <taxon>Bacteria</taxon>
        <taxon>Pseudomonadati</taxon>
        <taxon>Bacteroidota</taxon>
        <taxon>Cytophagia</taxon>
        <taxon>Cytophagales</taxon>
        <taxon>Spirosomataceae</taxon>
        <taxon>Dyadobacter</taxon>
    </lineage>
</organism>
<keyword evidence="2" id="KW-1185">Reference proteome</keyword>
<proteinExistence type="predicted"/>
<dbReference type="AlphaFoldDB" id="A0A2P8GFU3"/>
<evidence type="ECO:0000313" key="2">
    <source>
        <dbReference type="Proteomes" id="UP000241964"/>
    </source>
</evidence>
<gene>
    <name evidence="1" type="ORF">CLV60_102568</name>
</gene>
<sequence>MAIAANGLLFAGILGACQPENDAIPVTQTPQATNDRNARTTQAAGLLIKDGVVDLSYQGSGALWKEIYTNAYSEFIYAPQLITAKGYKYGNLSSETKYTLDAFGRCVQSFTNKTYIYEYNASGQLTKWYNKDNPNEQRLFKYAVDAGGWKKSLSTVTFYDGSGTKTKELKFTYGAPGALIPDKYPVTPDLLPSGISRYLPIFGIFSTNLVQTMTEDKYLLNGQKLSSTQYLYSYTLDYAGKAKNITVKKIYGTQVSSTDRTYSAPTYNF</sequence>
<evidence type="ECO:0008006" key="3">
    <source>
        <dbReference type="Google" id="ProtNLM"/>
    </source>
</evidence>